<accession>A0ABV1KFT8</accession>
<keyword evidence="2" id="KW-0472">Membrane</keyword>
<feature type="transmembrane region" description="Helical" evidence="2">
    <location>
        <begin position="242"/>
        <end position="260"/>
    </location>
</feature>
<feature type="transmembrane region" description="Helical" evidence="2">
    <location>
        <begin position="265"/>
        <end position="282"/>
    </location>
</feature>
<sequence>MDADRSAPGTGPDPWATGRRRSGRPDRGARPFGGRDGAGPAPARRQGAGSPTADEPGPSVGSGSSVDPGSPVDPGSAVVPASPAAPVRRDPGRPAGPGRLDAGRSGSAPRTDQEHADSGPRADVGRGGSDDPGDRAPGDRAPGDRAPGDRGPGDRDPWQHWRKLRPRTVRGATALGIVGAALLLFPFLDDPDRWWVPVGLGFGTLVLLALLRLDRMLAGWAPHVAGLVLVGALVHGTARNPWAWGLALAAGVVVAGLLLLPRWKVLAVGTALLVLAGAGYTFRSVEIREQQAQLDAQAGAQFRTALGVDRPQLALVSLDTGVAGPNPARVCRLAQDGAIDQLRTATGAATCEDAVAVLHARMPAGAEVTSPDREPDPVVAPGGTTTVDGCGTAWGAAAGAELGRIVLARTEAANPTFQVRSFAPC</sequence>
<dbReference type="EMBL" id="JBEDNQ010000006">
    <property type="protein sequence ID" value="MEQ3552213.1"/>
    <property type="molecule type" value="Genomic_DNA"/>
</dbReference>
<reference evidence="3 4" key="1">
    <citation type="submission" date="2024-03" db="EMBL/GenBank/DDBJ databases">
        <title>Draft genome sequence of Pseudonocardia nematodicida JCM 31783.</title>
        <authorList>
            <person name="Butdee W."/>
            <person name="Duangmal K."/>
        </authorList>
    </citation>
    <scope>NUCLEOTIDE SEQUENCE [LARGE SCALE GENOMIC DNA]</scope>
    <source>
        <strain evidence="3 4">JCM 31783</strain>
    </source>
</reference>
<feature type="compositionally biased region" description="Basic and acidic residues" evidence="1">
    <location>
        <begin position="111"/>
        <end position="159"/>
    </location>
</feature>
<gene>
    <name evidence="3" type="ORF">WIS52_17205</name>
</gene>
<proteinExistence type="predicted"/>
<feature type="region of interest" description="Disordered" evidence="1">
    <location>
        <begin position="1"/>
        <end position="161"/>
    </location>
</feature>
<keyword evidence="4" id="KW-1185">Reference proteome</keyword>
<keyword evidence="2" id="KW-0812">Transmembrane</keyword>
<protein>
    <submittedName>
        <fullName evidence="3">Uncharacterized protein</fullName>
    </submittedName>
</protein>
<feature type="transmembrane region" description="Helical" evidence="2">
    <location>
        <begin position="194"/>
        <end position="211"/>
    </location>
</feature>
<evidence type="ECO:0000256" key="1">
    <source>
        <dbReference type="SAM" id="MobiDB-lite"/>
    </source>
</evidence>
<dbReference type="Proteomes" id="UP001494902">
    <property type="component" value="Unassembled WGS sequence"/>
</dbReference>
<evidence type="ECO:0000256" key="2">
    <source>
        <dbReference type="SAM" id="Phobius"/>
    </source>
</evidence>
<comment type="caution">
    <text evidence="3">The sequence shown here is derived from an EMBL/GenBank/DDBJ whole genome shotgun (WGS) entry which is preliminary data.</text>
</comment>
<feature type="transmembrane region" description="Helical" evidence="2">
    <location>
        <begin position="218"/>
        <end position="236"/>
    </location>
</feature>
<dbReference type="RefSeq" id="WP_349299273.1">
    <property type="nucleotide sequence ID" value="NZ_JBEDNQ010000006.1"/>
</dbReference>
<evidence type="ECO:0000313" key="4">
    <source>
        <dbReference type="Proteomes" id="UP001494902"/>
    </source>
</evidence>
<name>A0ABV1KFT8_9PSEU</name>
<feature type="transmembrane region" description="Helical" evidence="2">
    <location>
        <begin position="169"/>
        <end position="188"/>
    </location>
</feature>
<keyword evidence="2" id="KW-1133">Transmembrane helix</keyword>
<organism evidence="3 4">
    <name type="scientific">Pseudonocardia nematodicida</name>
    <dbReference type="NCBI Taxonomy" id="1206997"/>
    <lineage>
        <taxon>Bacteria</taxon>
        <taxon>Bacillati</taxon>
        <taxon>Actinomycetota</taxon>
        <taxon>Actinomycetes</taxon>
        <taxon>Pseudonocardiales</taxon>
        <taxon>Pseudonocardiaceae</taxon>
        <taxon>Pseudonocardia</taxon>
    </lineage>
</organism>
<evidence type="ECO:0000313" key="3">
    <source>
        <dbReference type="EMBL" id="MEQ3552213.1"/>
    </source>
</evidence>
<feature type="compositionally biased region" description="Low complexity" evidence="1">
    <location>
        <begin position="38"/>
        <end position="86"/>
    </location>
</feature>